<gene>
    <name evidence="1" type="ORF">EMQ_P305</name>
</gene>
<proteinExistence type="predicted"/>
<geneLocation type="plasmid" evidence="1 2">
    <name>pAACEN3</name>
</geneLocation>
<organism evidence="1 2">
    <name type="scientific">Acetobacter aceti NBRC 14818</name>
    <dbReference type="NCBI Taxonomy" id="887700"/>
    <lineage>
        <taxon>Bacteria</taxon>
        <taxon>Pseudomonadati</taxon>
        <taxon>Pseudomonadota</taxon>
        <taxon>Alphaproteobacteria</taxon>
        <taxon>Acetobacterales</taxon>
        <taxon>Acetobacteraceae</taxon>
        <taxon>Acetobacter</taxon>
        <taxon>Acetobacter subgen. Acetobacter</taxon>
    </lineage>
</organism>
<dbReference type="EMBL" id="AP023413">
    <property type="protein sequence ID" value="BCK77800.1"/>
    <property type="molecule type" value="Genomic_DNA"/>
</dbReference>
<protein>
    <submittedName>
        <fullName evidence="1">Uncharacterized protein</fullName>
    </submittedName>
</protein>
<keyword evidence="2" id="KW-1185">Reference proteome</keyword>
<reference evidence="1 2" key="1">
    <citation type="journal article" date="2011" name="Microbiology">
        <title>Transcriptome response to different carbon sources in Acetobacter aceti.</title>
        <authorList>
            <person name="Sakurai K."/>
            <person name="Arai H."/>
            <person name="Ishii M."/>
            <person name="Igarashi Y."/>
        </authorList>
    </citation>
    <scope>NUCLEOTIDE SEQUENCE [LARGE SCALE GENOMIC DNA]</scope>
    <source>
        <strain evidence="1 2">NBRC 14818</strain>
    </source>
</reference>
<evidence type="ECO:0000313" key="2">
    <source>
        <dbReference type="Proteomes" id="UP000516424"/>
    </source>
</evidence>
<accession>A0AB33IIN8</accession>
<evidence type="ECO:0000313" key="1">
    <source>
        <dbReference type="EMBL" id="BCK77800.1"/>
    </source>
</evidence>
<dbReference type="AlphaFoldDB" id="A0AB33IIN8"/>
<name>A0AB33IIN8_ACEAC</name>
<keyword evidence="1" id="KW-0614">Plasmid</keyword>
<dbReference type="Proteomes" id="UP000516424">
    <property type="component" value="Plasmid pAACEN3"/>
</dbReference>
<sequence>MFGVSMKAALFFTALPVILLPFGVLAALVHAAGIDSDYLKSQEGPATRASIFAAGVRAGYKF</sequence>